<dbReference type="InterPro" id="IPR009100">
    <property type="entry name" value="AcylCoA_DH/oxidase_NM_dom_sf"/>
</dbReference>
<sequence length="398" mass="42143">MKNEDAAKVLHAVRDLAPAIASRSAEIEEARRLPADLLGQLKAAGCFRMFVPRSHGGHEVDLRTGMDVLEALARADGATGWTVMIGSESPNLFALLPRERFDAIYAGGPDVIIGGGFNAQGEAHATDGGYRVTGRWSFASGCEHASWLFGNCVIMDGGRPRMSPAGEAGQVREVREVPEMRGMLFPASEARIIDTWSVLGLRGTGSHDIALEGAFCPEANTFDIFRGEPSVARPGFVAPLLHFVLHMGAVAVGIAQGALDDVVTLASSGKKRLYARALLADSPLFQVNLGRAETSVRAARALLRDTGDELWDACVNNPGAALAMAPRISGALAWVTEVTARAVDACYQAGGGGVARNASPVQRRFRDIHTFSQHAAAAEGWFGQVGAALLGQPTGFWT</sequence>
<feature type="domain" description="Acyl-CoA dehydrogenase/oxidase N-terminal" evidence="2">
    <location>
        <begin position="4"/>
        <end position="87"/>
    </location>
</feature>
<gene>
    <name evidence="4" type="ordered locus">sce2876</name>
</gene>
<evidence type="ECO:0000313" key="4">
    <source>
        <dbReference type="EMBL" id="CAN93035.1"/>
    </source>
</evidence>
<dbReference type="PANTHER" id="PTHR43884">
    <property type="entry name" value="ACYL-COA DEHYDROGENASE"/>
    <property type="match status" value="1"/>
</dbReference>
<dbReference type="InterPro" id="IPR013786">
    <property type="entry name" value="AcylCoA_DH/ox_N"/>
</dbReference>
<feature type="domain" description="Acyl-CoA dehydrogenase C-terminal" evidence="3">
    <location>
        <begin position="247"/>
        <end position="377"/>
    </location>
</feature>
<evidence type="ECO:0000259" key="3">
    <source>
        <dbReference type="Pfam" id="PF08028"/>
    </source>
</evidence>
<dbReference type="RefSeq" id="WP_012235507.1">
    <property type="nucleotide sequence ID" value="NC_010162.1"/>
</dbReference>
<dbReference type="PANTHER" id="PTHR43884:SF12">
    <property type="entry name" value="ISOVALERYL-COA DEHYDROGENASE, MITOCHONDRIAL-RELATED"/>
    <property type="match status" value="1"/>
</dbReference>
<dbReference type="Pfam" id="PF02771">
    <property type="entry name" value="Acyl-CoA_dh_N"/>
    <property type="match status" value="1"/>
</dbReference>
<dbReference type="STRING" id="448385.sce2876"/>
<dbReference type="HOGENOM" id="CLU_018204_2_0_7"/>
<dbReference type="PIRSF" id="PIRSF016578">
    <property type="entry name" value="HsaA"/>
    <property type="match status" value="1"/>
</dbReference>
<dbReference type="SUPFAM" id="SSF56645">
    <property type="entry name" value="Acyl-CoA dehydrogenase NM domain-like"/>
    <property type="match status" value="1"/>
</dbReference>
<keyword evidence="5" id="KW-1185">Reference proteome</keyword>
<dbReference type="GO" id="GO:0003995">
    <property type="term" value="F:acyl-CoA dehydrogenase activity"/>
    <property type="evidence" value="ECO:0007669"/>
    <property type="project" value="TreeGrafter"/>
</dbReference>
<dbReference type="Gene3D" id="1.10.540.10">
    <property type="entry name" value="Acyl-CoA dehydrogenase/oxidase, N-terminal domain"/>
    <property type="match status" value="1"/>
</dbReference>
<name>A9GEN5_SORC5</name>
<evidence type="ECO:0000313" key="5">
    <source>
        <dbReference type="Proteomes" id="UP000002139"/>
    </source>
</evidence>
<proteinExistence type="predicted"/>
<evidence type="ECO:0000259" key="2">
    <source>
        <dbReference type="Pfam" id="PF02771"/>
    </source>
</evidence>
<dbReference type="AlphaFoldDB" id="A9GEN5"/>
<dbReference type="InterPro" id="IPR036250">
    <property type="entry name" value="AcylCo_DH-like_C"/>
</dbReference>
<dbReference type="InterPro" id="IPR037069">
    <property type="entry name" value="AcylCoA_DH/ox_N_sf"/>
</dbReference>
<reference evidence="4 5" key="1">
    <citation type="journal article" date="2007" name="Nat. Biotechnol.">
        <title>Complete genome sequence of the myxobacterium Sorangium cellulosum.</title>
        <authorList>
            <person name="Schneiker S."/>
            <person name="Perlova O."/>
            <person name="Kaiser O."/>
            <person name="Gerth K."/>
            <person name="Alici A."/>
            <person name="Altmeyer M.O."/>
            <person name="Bartels D."/>
            <person name="Bekel T."/>
            <person name="Beyer S."/>
            <person name="Bode E."/>
            <person name="Bode H.B."/>
            <person name="Bolten C.J."/>
            <person name="Choudhuri J.V."/>
            <person name="Doss S."/>
            <person name="Elnakady Y.A."/>
            <person name="Frank B."/>
            <person name="Gaigalat L."/>
            <person name="Goesmann A."/>
            <person name="Groeger C."/>
            <person name="Gross F."/>
            <person name="Jelsbak L."/>
            <person name="Jelsbak L."/>
            <person name="Kalinowski J."/>
            <person name="Kegler C."/>
            <person name="Knauber T."/>
            <person name="Konietzny S."/>
            <person name="Kopp M."/>
            <person name="Krause L."/>
            <person name="Krug D."/>
            <person name="Linke B."/>
            <person name="Mahmud T."/>
            <person name="Martinez-Arias R."/>
            <person name="McHardy A.C."/>
            <person name="Merai M."/>
            <person name="Meyer F."/>
            <person name="Mormann S."/>
            <person name="Munoz-Dorado J."/>
            <person name="Perez J."/>
            <person name="Pradella S."/>
            <person name="Rachid S."/>
            <person name="Raddatz G."/>
            <person name="Rosenau F."/>
            <person name="Rueckert C."/>
            <person name="Sasse F."/>
            <person name="Scharfe M."/>
            <person name="Schuster S.C."/>
            <person name="Suen G."/>
            <person name="Treuner-Lange A."/>
            <person name="Velicer G.J."/>
            <person name="Vorholter F.-J."/>
            <person name="Weissman K.J."/>
            <person name="Welch R.D."/>
            <person name="Wenzel S.C."/>
            <person name="Whitworth D.E."/>
            <person name="Wilhelm S."/>
            <person name="Wittmann C."/>
            <person name="Bloecker H."/>
            <person name="Puehler A."/>
            <person name="Mueller R."/>
        </authorList>
    </citation>
    <scope>NUCLEOTIDE SEQUENCE [LARGE SCALE GENOMIC DNA]</scope>
    <source>
        <strain evidence="5">So ce56</strain>
    </source>
</reference>
<dbReference type="SUPFAM" id="SSF47203">
    <property type="entry name" value="Acyl-CoA dehydrogenase C-terminal domain-like"/>
    <property type="match status" value="1"/>
</dbReference>
<dbReference type="OrthoDB" id="2986495at2"/>
<dbReference type="GO" id="GO:0050660">
    <property type="term" value="F:flavin adenine dinucleotide binding"/>
    <property type="evidence" value="ECO:0007669"/>
    <property type="project" value="InterPro"/>
</dbReference>
<keyword evidence="1" id="KW-0560">Oxidoreductase</keyword>
<evidence type="ECO:0000256" key="1">
    <source>
        <dbReference type="ARBA" id="ARBA00023002"/>
    </source>
</evidence>
<dbReference type="Proteomes" id="UP000002139">
    <property type="component" value="Chromosome"/>
</dbReference>
<dbReference type="Pfam" id="PF08028">
    <property type="entry name" value="Acyl-CoA_dh_2"/>
    <property type="match status" value="1"/>
</dbReference>
<dbReference type="EMBL" id="AM746676">
    <property type="protein sequence ID" value="CAN93035.1"/>
    <property type="molecule type" value="Genomic_DNA"/>
</dbReference>
<organism evidence="4 5">
    <name type="scientific">Sorangium cellulosum (strain So ce56)</name>
    <name type="common">Polyangium cellulosum (strain So ce56)</name>
    <dbReference type="NCBI Taxonomy" id="448385"/>
    <lineage>
        <taxon>Bacteria</taxon>
        <taxon>Pseudomonadati</taxon>
        <taxon>Myxococcota</taxon>
        <taxon>Polyangia</taxon>
        <taxon>Polyangiales</taxon>
        <taxon>Polyangiaceae</taxon>
        <taxon>Sorangium</taxon>
    </lineage>
</organism>
<dbReference type="InterPro" id="IPR013107">
    <property type="entry name" value="Acyl-CoA_DH_C"/>
</dbReference>
<protein>
    <submittedName>
        <fullName evidence="4">Hydroxylase</fullName>
    </submittedName>
</protein>
<dbReference type="Gene3D" id="1.20.140.10">
    <property type="entry name" value="Butyryl-CoA Dehydrogenase, subunit A, domain 3"/>
    <property type="match status" value="1"/>
</dbReference>
<dbReference type="Gene3D" id="2.40.110.10">
    <property type="entry name" value="Butyryl-CoA Dehydrogenase, subunit A, domain 2"/>
    <property type="match status" value="1"/>
</dbReference>
<dbReference type="InterPro" id="IPR046373">
    <property type="entry name" value="Acyl-CoA_Oxase/DH_mid-dom_sf"/>
</dbReference>
<dbReference type="eggNOG" id="COG1960">
    <property type="taxonomic scope" value="Bacteria"/>
</dbReference>
<dbReference type="KEGG" id="scl:sce2876"/>
<accession>A9GEN5</accession>
<dbReference type="BioCyc" id="SCEL448385:SCE_RS14765-MONOMER"/>